<protein>
    <submittedName>
        <fullName evidence="9">EmrB/QacA subfamily drug resistance transporter</fullName>
    </submittedName>
</protein>
<feature type="transmembrane region" description="Helical" evidence="7">
    <location>
        <begin position="12"/>
        <end position="36"/>
    </location>
</feature>
<dbReference type="Gene3D" id="1.20.1720.10">
    <property type="entry name" value="Multidrug resistance protein D"/>
    <property type="match status" value="1"/>
</dbReference>
<feature type="transmembrane region" description="Helical" evidence="7">
    <location>
        <begin position="48"/>
        <end position="68"/>
    </location>
</feature>
<evidence type="ECO:0000256" key="3">
    <source>
        <dbReference type="ARBA" id="ARBA00022475"/>
    </source>
</evidence>
<proteinExistence type="predicted"/>
<sequence>MDAVVPDARAKRLVLVVAILASFVSFLDGSIVNVALPAIENELGGGLAVQQWVVDAYMLTLGAFILLAGSLSDSFGRGRVLAAGLVWFGVTSLLCAVAPTAVLLIVARALQGIAAALLVPSSLAIITSTFDDDERGRAIGVWTAWTGTAMIIGPLLGGVLVDALSWRLIFGINVIPIVVTLGLMAKMPAQPRPEGRARIDVLGAVLGAVGLGGLVFALIEQQRFGWASPVVAVPLAIGIAASIAFVIWQAKARAPMLPLTLFRARNFWVGNVATVFVYGALSFGTFVIVIYLQQVAGFAATLAGVALMPPTLVMLALSGRMGDLASRFGPRLFMCVGPIVAGLGFALTLTVTPDINYWLQLLPGLLIFGLGLSITVAPLTSAILGAIGPDRAGIASAVNNAVSRVAGLVTVACAALIVGGALDIDGFRRAMIATAVMLAVGGIVSGIGIVNRRLPANAVTLSDSSG</sequence>
<feature type="transmembrane region" description="Helical" evidence="7">
    <location>
        <begin position="197"/>
        <end position="219"/>
    </location>
</feature>
<evidence type="ECO:0000256" key="6">
    <source>
        <dbReference type="ARBA" id="ARBA00023136"/>
    </source>
</evidence>
<dbReference type="RefSeq" id="WP_098405965.1">
    <property type="nucleotide sequence ID" value="NZ_PDJE01000001.1"/>
</dbReference>
<feature type="transmembrane region" description="Helical" evidence="7">
    <location>
        <begin position="166"/>
        <end position="185"/>
    </location>
</feature>
<evidence type="ECO:0000313" key="10">
    <source>
        <dbReference type="Proteomes" id="UP000221369"/>
    </source>
</evidence>
<feature type="transmembrane region" description="Helical" evidence="7">
    <location>
        <begin position="405"/>
        <end position="424"/>
    </location>
</feature>
<feature type="transmembrane region" description="Helical" evidence="7">
    <location>
        <begin position="268"/>
        <end position="292"/>
    </location>
</feature>
<keyword evidence="10" id="KW-1185">Reference proteome</keyword>
<keyword evidence="3" id="KW-1003">Cell membrane</keyword>
<dbReference type="EMBL" id="PDJE01000001">
    <property type="protein sequence ID" value="PFG29376.1"/>
    <property type="molecule type" value="Genomic_DNA"/>
</dbReference>
<keyword evidence="5 7" id="KW-1133">Transmembrane helix</keyword>
<dbReference type="NCBIfam" id="TIGR00711">
    <property type="entry name" value="efflux_EmrB"/>
    <property type="match status" value="1"/>
</dbReference>
<evidence type="ECO:0000256" key="7">
    <source>
        <dbReference type="SAM" id="Phobius"/>
    </source>
</evidence>
<evidence type="ECO:0000256" key="4">
    <source>
        <dbReference type="ARBA" id="ARBA00022692"/>
    </source>
</evidence>
<dbReference type="InterPro" id="IPR004638">
    <property type="entry name" value="EmrB-like"/>
</dbReference>
<keyword evidence="6 7" id="KW-0472">Membrane</keyword>
<dbReference type="InterPro" id="IPR020846">
    <property type="entry name" value="MFS_dom"/>
</dbReference>
<feature type="transmembrane region" description="Helical" evidence="7">
    <location>
        <begin position="430"/>
        <end position="450"/>
    </location>
</feature>
<evidence type="ECO:0000256" key="2">
    <source>
        <dbReference type="ARBA" id="ARBA00022448"/>
    </source>
</evidence>
<dbReference type="Gene3D" id="1.20.1250.20">
    <property type="entry name" value="MFS general substrate transporter like domains"/>
    <property type="match status" value="1"/>
</dbReference>
<comment type="subcellular location">
    <subcellularLocation>
        <location evidence="1">Cell membrane</location>
        <topology evidence="1">Multi-pass membrane protein</topology>
    </subcellularLocation>
</comment>
<feature type="transmembrane region" description="Helical" evidence="7">
    <location>
        <begin position="357"/>
        <end position="384"/>
    </location>
</feature>
<dbReference type="GO" id="GO:0005886">
    <property type="term" value="C:plasma membrane"/>
    <property type="evidence" value="ECO:0007669"/>
    <property type="project" value="UniProtKB-SubCell"/>
</dbReference>
<evidence type="ECO:0000256" key="1">
    <source>
        <dbReference type="ARBA" id="ARBA00004651"/>
    </source>
</evidence>
<comment type="caution">
    <text evidence="9">The sequence shown here is derived from an EMBL/GenBank/DDBJ whole genome shotgun (WGS) entry which is preliminary data.</text>
</comment>
<dbReference type="CDD" id="cd17321">
    <property type="entry name" value="MFS_MMR_MDR_like"/>
    <property type="match status" value="1"/>
</dbReference>
<feature type="transmembrane region" description="Helical" evidence="7">
    <location>
        <begin position="80"/>
        <end position="106"/>
    </location>
</feature>
<dbReference type="PROSITE" id="PS50850">
    <property type="entry name" value="MFS"/>
    <property type="match status" value="1"/>
</dbReference>
<keyword evidence="2" id="KW-0813">Transport</keyword>
<dbReference type="AlphaFoldDB" id="A0A2A9DSQ1"/>
<feature type="transmembrane region" description="Helical" evidence="7">
    <location>
        <begin position="112"/>
        <end position="130"/>
    </location>
</feature>
<evidence type="ECO:0000256" key="5">
    <source>
        <dbReference type="ARBA" id="ARBA00022989"/>
    </source>
</evidence>
<reference evidence="9 10" key="1">
    <citation type="submission" date="2017-10" db="EMBL/GenBank/DDBJ databases">
        <title>Sequencing the genomes of 1000 actinobacteria strains.</title>
        <authorList>
            <person name="Klenk H.-P."/>
        </authorList>
    </citation>
    <scope>NUCLEOTIDE SEQUENCE [LARGE SCALE GENOMIC DNA]</scope>
    <source>
        <strain evidence="9 10">DSM 21798</strain>
    </source>
</reference>
<dbReference type="PANTHER" id="PTHR42718:SF42">
    <property type="entry name" value="EXPORT PROTEIN"/>
    <property type="match status" value="1"/>
</dbReference>
<organism evidence="9 10">
    <name type="scientific">Paramicrobacterium agarici</name>
    <dbReference type="NCBI Taxonomy" id="630514"/>
    <lineage>
        <taxon>Bacteria</taxon>
        <taxon>Bacillati</taxon>
        <taxon>Actinomycetota</taxon>
        <taxon>Actinomycetes</taxon>
        <taxon>Micrococcales</taxon>
        <taxon>Microbacteriaceae</taxon>
        <taxon>Paramicrobacterium</taxon>
    </lineage>
</organism>
<dbReference type="Pfam" id="PF07690">
    <property type="entry name" value="MFS_1"/>
    <property type="match status" value="1"/>
</dbReference>
<feature type="transmembrane region" description="Helical" evidence="7">
    <location>
        <begin position="225"/>
        <end position="248"/>
    </location>
</feature>
<dbReference type="InterPro" id="IPR036259">
    <property type="entry name" value="MFS_trans_sf"/>
</dbReference>
<gene>
    <name evidence="9" type="ORF">ATJ78_0281</name>
</gene>
<dbReference type="InterPro" id="IPR011701">
    <property type="entry name" value="MFS"/>
</dbReference>
<dbReference type="PRINTS" id="PR01036">
    <property type="entry name" value="TCRTETB"/>
</dbReference>
<dbReference type="GO" id="GO:0022857">
    <property type="term" value="F:transmembrane transporter activity"/>
    <property type="evidence" value="ECO:0007669"/>
    <property type="project" value="InterPro"/>
</dbReference>
<evidence type="ECO:0000313" key="9">
    <source>
        <dbReference type="EMBL" id="PFG29376.1"/>
    </source>
</evidence>
<feature type="transmembrane region" description="Helical" evidence="7">
    <location>
        <begin position="298"/>
        <end position="319"/>
    </location>
</feature>
<name>A0A2A9DSQ1_9MICO</name>
<accession>A0A2A9DSQ1</accession>
<feature type="transmembrane region" description="Helical" evidence="7">
    <location>
        <begin position="331"/>
        <end position="351"/>
    </location>
</feature>
<feature type="transmembrane region" description="Helical" evidence="7">
    <location>
        <begin position="142"/>
        <end position="160"/>
    </location>
</feature>
<feature type="domain" description="Major facilitator superfamily (MFS) profile" evidence="8">
    <location>
        <begin position="14"/>
        <end position="453"/>
    </location>
</feature>
<dbReference type="Proteomes" id="UP000221369">
    <property type="component" value="Unassembled WGS sequence"/>
</dbReference>
<dbReference type="PANTHER" id="PTHR42718">
    <property type="entry name" value="MAJOR FACILITATOR SUPERFAMILY MULTIDRUG TRANSPORTER MFSC"/>
    <property type="match status" value="1"/>
</dbReference>
<dbReference type="SUPFAM" id="SSF103473">
    <property type="entry name" value="MFS general substrate transporter"/>
    <property type="match status" value="1"/>
</dbReference>
<keyword evidence="4 7" id="KW-0812">Transmembrane</keyword>
<evidence type="ECO:0000259" key="8">
    <source>
        <dbReference type="PROSITE" id="PS50850"/>
    </source>
</evidence>